<reference evidence="3" key="1">
    <citation type="journal article" date="2020" name="Fungal Divers.">
        <title>Resolving the Mortierellaceae phylogeny through synthesis of multi-gene phylogenetics and phylogenomics.</title>
        <authorList>
            <person name="Vandepol N."/>
            <person name="Liber J."/>
            <person name="Desiro A."/>
            <person name="Na H."/>
            <person name="Kennedy M."/>
            <person name="Barry K."/>
            <person name="Grigoriev I.V."/>
            <person name="Miller A.N."/>
            <person name="O'Donnell K."/>
            <person name="Stajich J.E."/>
            <person name="Bonito G."/>
        </authorList>
    </citation>
    <scope>NUCLEOTIDE SEQUENCE</scope>
    <source>
        <strain evidence="3">NVP1</strain>
    </source>
</reference>
<evidence type="ECO:0000256" key="2">
    <source>
        <dbReference type="SAM" id="MobiDB-lite"/>
    </source>
</evidence>
<evidence type="ECO:0000313" key="3">
    <source>
        <dbReference type="EMBL" id="KAF9324537.1"/>
    </source>
</evidence>
<comment type="caution">
    <text evidence="3">The sequence shown here is derived from an EMBL/GenBank/DDBJ whole genome shotgun (WGS) entry which is preliminary data.</text>
</comment>
<proteinExistence type="inferred from homology"/>
<dbReference type="InterPro" id="IPR036867">
    <property type="entry name" value="R3H_dom_sf"/>
</dbReference>
<feature type="compositionally biased region" description="Low complexity" evidence="2">
    <location>
        <begin position="538"/>
        <end position="553"/>
    </location>
</feature>
<name>A0A9P5SF97_9FUNG</name>
<organism evidence="3 4">
    <name type="scientific">Podila minutissima</name>
    <dbReference type="NCBI Taxonomy" id="64525"/>
    <lineage>
        <taxon>Eukaryota</taxon>
        <taxon>Fungi</taxon>
        <taxon>Fungi incertae sedis</taxon>
        <taxon>Mucoromycota</taxon>
        <taxon>Mortierellomycotina</taxon>
        <taxon>Mortierellomycetes</taxon>
        <taxon>Mortierellales</taxon>
        <taxon>Mortierellaceae</taxon>
        <taxon>Podila</taxon>
    </lineage>
</organism>
<sequence length="671" mass="73996">MEVLRENFNAELPWIEQAISECDFIALDAEFSGLHTGPRRGGNMNISLEESYEELRQAATQFMTIQIGVSTFTYDHINNSYVAKPFNFYIYPTTTAGYAPQGRCFMTEASSLDFLAQNGFDFNKWVYQGVNYTTKEEEAAYRNTRMRVANNEYPDAYIDEKSAPWIADVMNRVAAWLADNYALNHLNIPTTNSYQKKLVYQEVRRRWGDTLNLKGGGGAFVTVTKANGNGNGESQKSRIEDAERDIRNSVGFRAVIDMLSACGKPIAGHNIVIDLAYILAQFVGPLPPTVHGYKQMIHNTFPTVLDTKYISYSSPALQVRPYSSCRRLVMNYIVSGSHELTTFASQKGLAFETSLGGLENMVNGVQFINSPRINLHYKHPRYYSRDHSHEAGYDSYLTGVILIKLLAYISKQNMMQREAFYAQQAMFSQAAMFPTMHMPMQAPMHSPMSVPMPAPKPTPVEVPAPVVKEPTPEPKAPTPEPAPKAPSPKIEEKTPAPPKIKSYADLFSKPKPTPAPTSAPAKQGVNQAKQGVTQVKQASPAKSANPPKSAPMSGKAGKGSPPKEGPLSKEKAPIKLTQKLAETPKASEPKTSFVAPVSAPSSPAPAPAPVPVPSPARRQFHTPLPPPPHQQHFVGMPPAPFDFKDPAIAMYLNMLHWGRSQSGCFDLNLYG</sequence>
<dbReference type="SUPFAM" id="SSF82708">
    <property type="entry name" value="R3H domain"/>
    <property type="match status" value="1"/>
</dbReference>
<keyword evidence="4" id="KW-1185">Reference proteome</keyword>
<dbReference type="GO" id="GO:1990432">
    <property type="term" value="P:siRNA 3'-end processing"/>
    <property type="evidence" value="ECO:0007669"/>
    <property type="project" value="TreeGrafter"/>
</dbReference>
<gene>
    <name evidence="3" type="ORF">BG006_000444</name>
</gene>
<dbReference type="AlphaFoldDB" id="A0A9P5SF97"/>
<feature type="compositionally biased region" description="Pro residues" evidence="2">
    <location>
        <begin position="450"/>
        <end position="462"/>
    </location>
</feature>
<dbReference type="GO" id="GO:0005634">
    <property type="term" value="C:nucleus"/>
    <property type="evidence" value="ECO:0007669"/>
    <property type="project" value="TreeGrafter"/>
</dbReference>
<dbReference type="PANTHER" id="PTHR15092:SF22">
    <property type="entry name" value="POLY(A)-SPECIFIC RIBONUCLEASE PNLDC1"/>
    <property type="match status" value="1"/>
</dbReference>
<dbReference type="InterPro" id="IPR012337">
    <property type="entry name" value="RNaseH-like_sf"/>
</dbReference>
<dbReference type="InterPro" id="IPR051181">
    <property type="entry name" value="CAF1_poly(A)_ribonucleases"/>
</dbReference>
<dbReference type="InterPro" id="IPR006941">
    <property type="entry name" value="RNase_CAF1"/>
</dbReference>
<dbReference type="EMBL" id="JAAAUY010001071">
    <property type="protein sequence ID" value="KAF9324537.1"/>
    <property type="molecule type" value="Genomic_DNA"/>
</dbReference>
<feature type="compositionally biased region" description="Pro residues" evidence="2">
    <location>
        <begin position="473"/>
        <end position="486"/>
    </location>
</feature>
<dbReference type="SUPFAM" id="SSF53098">
    <property type="entry name" value="Ribonuclease H-like"/>
    <property type="match status" value="1"/>
</dbReference>
<dbReference type="InterPro" id="IPR036397">
    <property type="entry name" value="RNaseH_sf"/>
</dbReference>
<dbReference type="Gene3D" id="3.30.420.10">
    <property type="entry name" value="Ribonuclease H-like superfamily/Ribonuclease H"/>
    <property type="match status" value="2"/>
</dbReference>
<feature type="compositionally biased region" description="Pro residues" evidence="2">
    <location>
        <begin position="602"/>
        <end position="614"/>
    </location>
</feature>
<comment type="similarity">
    <text evidence="1">Belongs to the CAF1 family.</text>
</comment>
<accession>A0A9P5SF97</accession>
<feature type="compositionally biased region" description="Polar residues" evidence="2">
    <location>
        <begin position="524"/>
        <end position="537"/>
    </location>
</feature>
<dbReference type="Gene3D" id="3.30.1370.50">
    <property type="entry name" value="R3H-like domain"/>
    <property type="match status" value="1"/>
</dbReference>
<dbReference type="GO" id="GO:0003723">
    <property type="term" value="F:RNA binding"/>
    <property type="evidence" value="ECO:0007669"/>
    <property type="project" value="TreeGrafter"/>
</dbReference>
<dbReference type="GO" id="GO:0000175">
    <property type="term" value="F:3'-5'-RNA exonuclease activity"/>
    <property type="evidence" value="ECO:0007669"/>
    <property type="project" value="TreeGrafter"/>
</dbReference>
<feature type="region of interest" description="Disordered" evidence="2">
    <location>
        <begin position="447"/>
        <end position="629"/>
    </location>
</feature>
<protein>
    <submittedName>
        <fullName evidence="3">Uncharacterized protein</fullName>
    </submittedName>
</protein>
<dbReference type="GO" id="GO:0000289">
    <property type="term" value="P:nuclear-transcribed mRNA poly(A) tail shortening"/>
    <property type="evidence" value="ECO:0007669"/>
    <property type="project" value="TreeGrafter"/>
</dbReference>
<dbReference type="Proteomes" id="UP000696485">
    <property type="component" value="Unassembled WGS sequence"/>
</dbReference>
<dbReference type="Pfam" id="PF04857">
    <property type="entry name" value="CAF1"/>
    <property type="match status" value="1"/>
</dbReference>
<dbReference type="GO" id="GO:1990431">
    <property type="term" value="P:priRNA 3'-end processing"/>
    <property type="evidence" value="ECO:0007669"/>
    <property type="project" value="TreeGrafter"/>
</dbReference>
<dbReference type="PANTHER" id="PTHR15092">
    <property type="entry name" value="POLY A -SPECIFIC RIBONUCLEASE/TARGET OF EGR1, MEMBER 1"/>
    <property type="match status" value="1"/>
</dbReference>
<evidence type="ECO:0000313" key="4">
    <source>
        <dbReference type="Proteomes" id="UP000696485"/>
    </source>
</evidence>
<evidence type="ECO:0000256" key="1">
    <source>
        <dbReference type="ARBA" id="ARBA00008372"/>
    </source>
</evidence>